<name>A0ABU5PK69_9BACL</name>
<evidence type="ECO:0000256" key="1">
    <source>
        <dbReference type="SAM" id="MobiDB-lite"/>
    </source>
</evidence>
<dbReference type="SMART" id="SM00278">
    <property type="entry name" value="HhH1"/>
    <property type="match status" value="2"/>
</dbReference>
<keyword evidence="3" id="KW-0238">DNA-binding</keyword>
<keyword evidence="4" id="KW-1185">Reference proteome</keyword>
<evidence type="ECO:0000259" key="2">
    <source>
        <dbReference type="SMART" id="SM00278"/>
    </source>
</evidence>
<evidence type="ECO:0000313" key="4">
    <source>
        <dbReference type="Proteomes" id="UP001292216"/>
    </source>
</evidence>
<feature type="region of interest" description="Disordered" evidence="1">
    <location>
        <begin position="49"/>
        <end position="116"/>
    </location>
</feature>
<protein>
    <submittedName>
        <fullName evidence="3">ComEA family DNA-binding protein</fullName>
    </submittedName>
</protein>
<organism evidence="3 4">
    <name type="scientific">Paenibacillus phoenicis</name>
    <dbReference type="NCBI Taxonomy" id="554117"/>
    <lineage>
        <taxon>Bacteria</taxon>
        <taxon>Bacillati</taxon>
        <taxon>Bacillota</taxon>
        <taxon>Bacilli</taxon>
        <taxon>Bacillales</taxon>
        <taxon>Paenibacillaceae</taxon>
        <taxon>Paenibacillus</taxon>
    </lineage>
</organism>
<proteinExistence type="predicted"/>
<dbReference type="Proteomes" id="UP001292216">
    <property type="component" value="Unassembled WGS sequence"/>
</dbReference>
<feature type="domain" description="Helix-hairpin-helix DNA-binding motif class 1" evidence="2">
    <location>
        <begin position="142"/>
        <end position="161"/>
    </location>
</feature>
<sequence>MRRELVLTAIVSAAIGAGLMLLATGSRPPAGIEGWTPINAEVKAALATEGSAADPGGDKASKPAETASAVDKPGEEVTGNGAAGKTEPGGGSGETVTNADAAGQNAGPSAGAESNSGVAAFKEEAGKSTDTGKISINRAGLAELQEIPGIGEKKAQAILDYRNAHGPFTSIEELTQVKGIGDKMLEKMKPYIGL</sequence>
<dbReference type="InterPro" id="IPR051675">
    <property type="entry name" value="Endo/Exo/Phosphatase_dom_1"/>
</dbReference>
<dbReference type="SUPFAM" id="SSF47781">
    <property type="entry name" value="RuvA domain 2-like"/>
    <property type="match status" value="1"/>
</dbReference>
<gene>
    <name evidence="3" type="ORF">U9M73_10085</name>
</gene>
<dbReference type="EMBL" id="JAYERP010000001">
    <property type="protein sequence ID" value="MEA3570348.1"/>
    <property type="molecule type" value="Genomic_DNA"/>
</dbReference>
<comment type="caution">
    <text evidence="3">The sequence shown here is derived from an EMBL/GenBank/DDBJ whole genome shotgun (WGS) entry which is preliminary data.</text>
</comment>
<evidence type="ECO:0000313" key="3">
    <source>
        <dbReference type="EMBL" id="MEA3570348.1"/>
    </source>
</evidence>
<dbReference type="PANTHER" id="PTHR21180:SF32">
    <property type="entry name" value="ENDONUCLEASE_EXONUCLEASE_PHOSPHATASE FAMILY DOMAIN-CONTAINING PROTEIN 1"/>
    <property type="match status" value="1"/>
</dbReference>
<feature type="domain" description="Helix-hairpin-helix DNA-binding motif class 1" evidence="2">
    <location>
        <begin position="172"/>
        <end position="191"/>
    </location>
</feature>
<dbReference type="Gene3D" id="1.10.150.280">
    <property type="entry name" value="AF1531-like domain"/>
    <property type="match status" value="1"/>
</dbReference>
<dbReference type="NCBIfam" id="TIGR00426">
    <property type="entry name" value="competence protein ComEA helix-hairpin-helix repeat region"/>
    <property type="match status" value="1"/>
</dbReference>
<dbReference type="GO" id="GO:0003677">
    <property type="term" value="F:DNA binding"/>
    <property type="evidence" value="ECO:0007669"/>
    <property type="project" value="UniProtKB-KW"/>
</dbReference>
<dbReference type="InterPro" id="IPR010994">
    <property type="entry name" value="RuvA_2-like"/>
</dbReference>
<dbReference type="RefSeq" id="WP_323077166.1">
    <property type="nucleotide sequence ID" value="NZ_CBCSKM010000004.1"/>
</dbReference>
<dbReference type="InterPro" id="IPR003583">
    <property type="entry name" value="Hlx-hairpin-Hlx_DNA-bd_motif"/>
</dbReference>
<accession>A0ABU5PK69</accession>
<dbReference type="InterPro" id="IPR004509">
    <property type="entry name" value="Competence_ComEA_HhH"/>
</dbReference>
<reference evidence="3 4" key="1">
    <citation type="submission" date="2023-12" db="EMBL/GenBank/DDBJ databases">
        <title>Whole genome sequencing of Paenibacillus phoenicis isolated from the Phoenix Mars Lander spacecraft assembly facility.</title>
        <authorList>
            <person name="Garcia A."/>
            <person name="Venkateswaran K."/>
        </authorList>
    </citation>
    <scope>NUCLEOTIDE SEQUENCE [LARGE SCALE GENOMIC DNA]</scope>
    <source>
        <strain evidence="3 4">3PO2SA</strain>
    </source>
</reference>
<dbReference type="Pfam" id="PF12836">
    <property type="entry name" value="HHH_3"/>
    <property type="match status" value="1"/>
</dbReference>
<dbReference type="PANTHER" id="PTHR21180">
    <property type="entry name" value="ENDONUCLEASE/EXONUCLEASE/PHOSPHATASE FAMILY DOMAIN-CONTAINING PROTEIN 1"/>
    <property type="match status" value="1"/>
</dbReference>